<keyword evidence="4 6" id="KW-1133">Transmembrane helix</keyword>
<organism evidence="7 8">
    <name type="scientific">candidate division WOR-1 bacterium RIFOXYC2_FULL_41_25</name>
    <dbReference type="NCBI Taxonomy" id="1802586"/>
    <lineage>
        <taxon>Bacteria</taxon>
        <taxon>Bacillati</taxon>
        <taxon>Saganbacteria</taxon>
    </lineage>
</organism>
<comment type="similarity">
    <text evidence="2">Belongs to the autoinducer-2 exporter (AI-2E) (TC 2.A.86) family.</text>
</comment>
<evidence type="ECO:0000313" key="7">
    <source>
        <dbReference type="EMBL" id="OGC32674.1"/>
    </source>
</evidence>
<evidence type="ECO:0000256" key="2">
    <source>
        <dbReference type="ARBA" id="ARBA00009773"/>
    </source>
</evidence>
<comment type="caution">
    <text evidence="7">The sequence shown here is derived from an EMBL/GenBank/DDBJ whole genome shotgun (WGS) entry which is preliminary data.</text>
</comment>
<feature type="transmembrane region" description="Helical" evidence="6">
    <location>
        <begin position="67"/>
        <end position="93"/>
    </location>
</feature>
<feature type="transmembrane region" description="Helical" evidence="6">
    <location>
        <begin position="154"/>
        <end position="172"/>
    </location>
</feature>
<evidence type="ECO:0000256" key="3">
    <source>
        <dbReference type="ARBA" id="ARBA00022692"/>
    </source>
</evidence>
<evidence type="ECO:0008006" key="9">
    <source>
        <dbReference type="Google" id="ProtNLM"/>
    </source>
</evidence>
<dbReference type="InterPro" id="IPR002549">
    <property type="entry name" value="AI-2E-like"/>
</dbReference>
<evidence type="ECO:0000313" key="8">
    <source>
        <dbReference type="Proteomes" id="UP000177309"/>
    </source>
</evidence>
<dbReference type="EMBL" id="MEUI01000047">
    <property type="protein sequence ID" value="OGC32674.1"/>
    <property type="molecule type" value="Genomic_DNA"/>
</dbReference>
<sequence>MANAEDRLIAYRRTITIIAVVVVLYLSFLIIKPFLIAIIGAAVLAYLFYPLYKWLAKIIPGFLPKEGLAALLTVLLIIVIVLVPMVLITGILANEARGGYVYLQQIVSQPGFTLNFKLPTVLGREIGDLSQFKPQILNFSSQFVVWLQQILKKIPGAFLGIFMTVFSIYFFLKGGKDINRFLQDFFPLPEGCYKQIFSRFGDLTKGIVLGQLVVGVIHGFLSWLAYAYLGVPNPVLWAFLTAIISIIPVLGAGLVWFPVAVYLFVVGSAVGTEWQGLALFAYGILVLTSVDNILKPKIMGDHARIHPLIILFGILGGIQLLGLPGILIGPLVLALFDVVMNIFREVI</sequence>
<feature type="transmembrane region" description="Helical" evidence="6">
    <location>
        <begin position="277"/>
        <end position="294"/>
    </location>
</feature>
<accession>A0A1F4TJ17</accession>
<evidence type="ECO:0000256" key="1">
    <source>
        <dbReference type="ARBA" id="ARBA00004141"/>
    </source>
</evidence>
<dbReference type="Pfam" id="PF01594">
    <property type="entry name" value="AI-2E_transport"/>
    <property type="match status" value="1"/>
</dbReference>
<gene>
    <name evidence="7" type="ORF">A2462_03915</name>
</gene>
<dbReference type="GO" id="GO:0016020">
    <property type="term" value="C:membrane"/>
    <property type="evidence" value="ECO:0007669"/>
    <property type="project" value="UniProtKB-SubCell"/>
</dbReference>
<name>A0A1F4TJ17_UNCSA</name>
<keyword evidence="3 6" id="KW-0812">Transmembrane</keyword>
<protein>
    <recommendedName>
        <fullName evidence="9">AI-2E family transporter</fullName>
    </recommendedName>
</protein>
<dbReference type="AlphaFoldDB" id="A0A1F4TJ17"/>
<reference evidence="7 8" key="1">
    <citation type="journal article" date="2016" name="Nat. Commun.">
        <title>Thousands of microbial genomes shed light on interconnected biogeochemical processes in an aquifer system.</title>
        <authorList>
            <person name="Anantharaman K."/>
            <person name="Brown C.T."/>
            <person name="Hug L.A."/>
            <person name="Sharon I."/>
            <person name="Castelle C.J."/>
            <person name="Probst A.J."/>
            <person name="Thomas B.C."/>
            <person name="Singh A."/>
            <person name="Wilkins M.J."/>
            <person name="Karaoz U."/>
            <person name="Brodie E.L."/>
            <person name="Williams K.H."/>
            <person name="Hubbard S.S."/>
            <person name="Banfield J.F."/>
        </authorList>
    </citation>
    <scope>NUCLEOTIDE SEQUENCE [LARGE SCALE GENOMIC DNA]</scope>
</reference>
<evidence type="ECO:0000256" key="5">
    <source>
        <dbReference type="ARBA" id="ARBA00023136"/>
    </source>
</evidence>
<dbReference type="PANTHER" id="PTHR21716">
    <property type="entry name" value="TRANSMEMBRANE PROTEIN"/>
    <property type="match status" value="1"/>
</dbReference>
<evidence type="ECO:0000256" key="4">
    <source>
        <dbReference type="ARBA" id="ARBA00022989"/>
    </source>
</evidence>
<keyword evidence="5 6" id="KW-0472">Membrane</keyword>
<comment type="subcellular location">
    <subcellularLocation>
        <location evidence="1">Membrane</location>
        <topology evidence="1">Multi-pass membrane protein</topology>
    </subcellularLocation>
</comment>
<dbReference type="Proteomes" id="UP000177309">
    <property type="component" value="Unassembled WGS sequence"/>
</dbReference>
<feature type="transmembrane region" description="Helical" evidence="6">
    <location>
        <begin position="309"/>
        <end position="336"/>
    </location>
</feature>
<proteinExistence type="inferred from homology"/>
<evidence type="ECO:0000256" key="6">
    <source>
        <dbReference type="SAM" id="Phobius"/>
    </source>
</evidence>
<feature type="transmembrane region" description="Helical" evidence="6">
    <location>
        <begin position="207"/>
        <end position="229"/>
    </location>
</feature>
<dbReference type="PANTHER" id="PTHR21716:SF4">
    <property type="entry name" value="TRANSMEMBRANE PROTEIN 245"/>
    <property type="match status" value="1"/>
</dbReference>
<feature type="transmembrane region" description="Helical" evidence="6">
    <location>
        <begin position="235"/>
        <end position="265"/>
    </location>
</feature>